<dbReference type="STRING" id="223786.SAMN05216234_10227"/>
<name>A0A1I5L498_9BACT</name>
<dbReference type="Proteomes" id="UP000199227">
    <property type="component" value="Unassembled WGS sequence"/>
</dbReference>
<dbReference type="EMBL" id="FOXB01000002">
    <property type="protein sequence ID" value="SFO92013.1"/>
    <property type="molecule type" value="Genomic_DNA"/>
</dbReference>
<evidence type="ECO:0000313" key="2">
    <source>
        <dbReference type="Proteomes" id="UP000199227"/>
    </source>
</evidence>
<proteinExistence type="predicted"/>
<keyword evidence="2" id="KW-1185">Reference proteome</keyword>
<reference evidence="1 2" key="1">
    <citation type="submission" date="2016-10" db="EMBL/GenBank/DDBJ databases">
        <authorList>
            <person name="de Groot N.N."/>
        </authorList>
    </citation>
    <scope>NUCLEOTIDE SEQUENCE [LARGE SCALE GENOMIC DNA]</scope>
    <source>
        <strain evidence="1 2">EP1-55-1</strain>
    </source>
</reference>
<dbReference type="OrthoDB" id="9815673at2"/>
<gene>
    <name evidence="1" type="ORF">SAMN05216234_10227</name>
</gene>
<protein>
    <submittedName>
        <fullName evidence="1">Uncharacterized protein</fullName>
    </submittedName>
</protein>
<organism evidence="1 2">
    <name type="scientific">Hydrogenimonas thermophila</name>
    <dbReference type="NCBI Taxonomy" id="223786"/>
    <lineage>
        <taxon>Bacteria</taxon>
        <taxon>Pseudomonadati</taxon>
        <taxon>Campylobacterota</taxon>
        <taxon>Epsilonproteobacteria</taxon>
        <taxon>Campylobacterales</taxon>
        <taxon>Hydrogenimonadaceae</taxon>
        <taxon>Hydrogenimonas</taxon>
    </lineage>
</organism>
<sequence length="622" mass="73796">MKIESKQELDLLVSALIQNQNIEDKEQIFNLLREKVLEILISKGDIIPPFYLNLYFIFKDLKVNTHPKYSEHIKFFKNYYPNASLEEKFIINNFLFGLEILNGNFSAVKEYIKRSFLFNTHKLTVDKEGNSIRDFLKNEIDEKIAIETFKEMIEPDYFFALQSDERRSIFTNSLAILWNNPTMYNNKIWLDTFDSLVDLLNKTIEKNLIEEQMYIHFFTYHIYGNNIQTLDDWRIFNETVEQPASLFYKKFYENNNLKKAKTTISKNKKRIGFLIDRIILTSPFMVLYSLFKALMKNDSFKNEYEIYLYSMNYLDKQSDNKKLINRFLELDVKFFSPQNIFAAYGFYYSHLEKAIILREKIIEDKIDYLIGGGGYDISIFLFATRTAPKQFFWSHGNCVSEFEGVDERISHFDQECKKWNWKIFGVPIAEEFLVGTNDEKEEGLKIKNRYLELFGKDTIILGTIGRLVKIDSEEYLKTIAQIMNQNQNIIYLACGSGNIENIKNKIKKYGIDKDRFIFTGMVNPHIYGWVIDIWPDTFPLGQGISKEEFLAKGKPIVYHRKREDFKNVHIQPFLAETDDEYIQIINKLIEDQKFKEEIISIEKYLWFEKDKKIKDNFVSILN</sequence>
<dbReference type="Gene3D" id="3.40.50.2000">
    <property type="entry name" value="Glycogen Phosphorylase B"/>
    <property type="match status" value="1"/>
</dbReference>
<dbReference type="RefSeq" id="WP_092910025.1">
    <property type="nucleotide sequence ID" value="NZ_FOXB01000002.1"/>
</dbReference>
<evidence type="ECO:0000313" key="1">
    <source>
        <dbReference type="EMBL" id="SFO92013.1"/>
    </source>
</evidence>
<accession>A0A1I5L498</accession>
<dbReference type="AlphaFoldDB" id="A0A1I5L498"/>